<evidence type="ECO:0000256" key="4">
    <source>
        <dbReference type="ARBA" id="ARBA00022989"/>
    </source>
</evidence>
<evidence type="ECO:0000256" key="3">
    <source>
        <dbReference type="ARBA" id="ARBA00022692"/>
    </source>
</evidence>
<keyword evidence="2" id="KW-1003">Cell membrane</keyword>
<keyword evidence="4 6" id="KW-1133">Transmembrane helix</keyword>
<feature type="transmembrane region" description="Helical" evidence="6">
    <location>
        <begin position="272"/>
        <end position="296"/>
    </location>
</feature>
<gene>
    <name evidence="7" type="ORF">H9931_07715</name>
</gene>
<dbReference type="GO" id="GO:0005886">
    <property type="term" value="C:plasma membrane"/>
    <property type="evidence" value="ECO:0007669"/>
    <property type="project" value="UniProtKB-SubCell"/>
</dbReference>
<dbReference type="PANTHER" id="PTHR43652:SF6">
    <property type="entry name" value="ARGININE REPRESSOR"/>
    <property type="match status" value="1"/>
</dbReference>
<evidence type="ECO:0000313" key="7">
    <source>
        <dbReference type="EMBL" id="HJC66588.1"/>
    </source>
</evidence>
<feature type="transmembrane region" description="Helical" evidence="6">
    <location>
        <begin position="365"/>
        <end position="389"/>
    </location>
</feature>
<feature type="transmembrane region" description="Helical" evidence="6">
    <location>
        <begin position="459"/>
        <end position="479"/>
    </location>
</feature>
<comment type="caution">
    <text evidence="7">The sequence shown here is derived from an EMBL/GenBank/DDBJ whole genome shotgun (WGS) entry which is preliminary data.</text>
</comment>
<name>A0A9D2PST6_9FIRM</name>
<feature type="transmembrane region" description="Helical" evidence="6">
    <location>
        <begin position="92"/>
        <end position="109"/>
    </location>
</feature>
<evidence type="ECO:0000256" key="6">
    <source>
        <dbReference type="SAM" id="Phobius"/>
    </source>
</evidence>
<organism evidence="7 8">
    <name type="scientific">Candidatus Enterocloster excrementigallinarum</name>
    <dbReference type="NCBI Taxonomy" id="2838558"/>
    <lineage>
        <taxon>Bacteria</taxon>
        <taxon>Bacillati</taxon>
        <taxon>Bacillota</taxon>
        <taxon>Clostridia</taxon>
        <taxon>Lachnospirales</taxon>
        <taxon>Lachnospiraceae</taxon>
        <taxon>Enterocloster</taxon>
    </lineage>
</organism>
<dbReference type="EMBL" id="DWWB01000041">
    <property type="protein sequence ID" value="HJC66588.1"/>
    <property type="molecule type" value="Genomic_DNA"/>
</dbReference>
<feature type="transmembrane region" description="Helical" evidence="6">
    <location>
        <begin position="209"/>
        <end position="231"/>
    </location>
</feature>
<feature type="transmembrane region" description="Helical" evidence="6">
    <location>
        <begin position="302"/>
        <end position="322"/>
    </location>
</feature>
<sequence length="480" mass="51597">MNETSSNTEKKKGLARLFTMEMPHTYLLIFTILVICAILTYVIPAGQFDTAPNETGREILIPGTFHAVEQNPVSLYDFFNAIPTGLSEMSSLIFFVMIAGGSFAIINATQTIDIVINKLVKALEGKEHLIVFVIMFLFSLLGGLIGFDAECVIFVPICITLARRMGYDSITGIAMVMCGAFVGSSVGTFNPYATAVAQGIVGLPIFSGAWFRMIMHVVILIAVVIYTTWYAERVKKDPTKSYCYNVEQAHLKSGQADKLTYTTTTTLSPRNILVLLTMIIGFAIIIYGAMVMDWFASEMSPIFLAMGIIAGVAGGLSGNKICQTWIDGAKSMMFACLVIGMGRGILVVMENGMIFHTILNALSGILSILPSSLIAVGMFVINIVINFFVPSGSGLAALVMPLMGPLAQMTGITAQTAVIAFQCAAGFSDCVIPTSSTTNACIGAGGVNFIQWFRFAGKLALIEWGLSIVFIVIATMIHLA</sequence>
<comment type="subcellular location">
    <subcellularLocation>
        <location evidence="1">Cell membrane</location>
        <topology evidence="1">Multi-pass membrane protein</topology>
    </subcellularLocation>
</comment>
<accession>A0A9D2PST6</accession>
<feature type="transmembrane region" description="Helical" evidence="6">
    <location>
        <begin position="334"/>
        <end position="359"/>
    </location>
</feature>
<reference evidence="7" key="1">
    <citation type="journal article" date="2021" name="PeerJ">
        <title>Extensive microbial diversity within the chicken gut microbiome revealed by metagenomics and culture.</title>
        <authorList>
            <person name="Gilroy R."/>
            <person name="Ravi A."/>
            <person name="Getino M."/>
            <person name="Pursley I."/>
            <person name="Horton D.L."/>
            <person name="Alikhan N.F."/>
            <person name="Baker D."/>
            <person name="Gharbi K."/>
            <person name="Hall N."/>
            <person name="Watson M."/>
            <person name="Adriaenssens E.M."/>
            <person name="Foster-Nyarko E."/>
            <person name="Jarju S."/>
            <person name="Secka A."/>
            <person name="Antonio M."/>
            <person name="Oren A."/>
            <person name="Chaudhuri R.R."/>
            <person name="La Ragione R."/>
            <person name="Hildebrand F."/>
            <person name="Pallen M.J."/>
        </authorList>
    </citation>
    <scope>NUCLEOTIDE SEQUENCE</scope>
    <source>
        <strain evidence="7">CHK198-12963</strain>
    </source>
</reference>
<proteinExistence type="predicted"/>
<dbReference type="Proteomes" id="UP000823863">
    <property type="component" value="Unassembled WGS sequence"/>
</dbReference>
<evidence type="ECO:0000256" key="2">
    <source>
        <dbReference type="ARBA" id="ARBA00022475"/>
    </source>
</evidence>
<evidence type="ECO:0000256" key="1">
    <source>
        <dbReference type="ARBA" id="ARBA00004651"/>
    </source>
</evidence>
<keyword evidence="3 6" id="KW-0812">Transmembrane</keyword>
<dbReference type="Pfam" id="PF03606">
    <property type="entry name" value="DcuC"/>
    <property type="match status" value="1"/>
</dbReference>
<evidence type="ECO:0000256" key="5">
    <source>
        <dbReference type="ARBA" id="ARBA00023136"/>
    </source>
</evidence>
<keyword evidence="5 6" id="KW-0472">Membrane</keyword>
<feature type="transmembrane region" description="Helical" evidence="6">
    <location>
        <begin position="129"/>
        <end position="162"/>
    </location>
</feature>
<dbReference type="PANTHER" id="PTHR43652">
    <property type="entry name" value="BASIC AMINO ACID ANTIPORTER YFCC-RELATED"/>
    <property type="match status" value="1"/>
</dbReference>
<dbReference type="InterPro" id="IPR018385">
    <property type="entry name" value="C4_dicarb_anaerob_car-like"/>
</dbReference>
<reference evidence="7" key="2">
    <citation type="submission" date="2021-04" db="EMBL/GenBank/DDBJ databases">
        <authorList>
            <person name="Gilroy R."/>
        </authorList>
    </citation>
    <scope>NUCLEOTIDE SEQUENCE</scope>
    <source>
        <strain evidence="7">CHK198-12963</strain>
    </source>
</reference>
<dbReference type="InterPro" id="IPR051679">
    <property type="entry name" value="DASS-Related_Transporters"/>
</dbReference>
<feature type="transmembrane region" description="Helical" evidence="6">
    <location>
        <begin position="24"/>
        <end position="43"/>
    </location>
</feature>
<evidence type="ECO:0000313" key="8">
    <source>
        <dbReference type="Proteomes" id="UP000823863"/>
    </source>
</evidence>
<protein>
    <submittedName>
        <fullName evidence="7">C4-dicarboxylate ABC transporter permease</fullName>
    </submittedName>
</protein>
<dbReference type="AlphaFoldDB" id="A0A9D2PST6"/>